<organism evidence="1 2">
    <name type="scientific">Paenirhodobacter hankyongi</name>
    <dbReference type="NCBI Taxonomy" id="2294033"/>
    <lineage>
        <taxon>Bacteria</taxon>
        <taxon>Pseudomonadati</taxon>
        <taxon>Pseudomonadota</taxon>
        <taxon>Alphaproteobacteria</taxon>
        <taxon>Rhodobacterales</taxon>
        <taxon>Rhodobacter group</taxon>
        <taxon>Paenirhodobacter</taxon>
    </lineage>
</organism>
<proteinExistence type="predicted"/>
<accession>A0A421BUC5</accession>
<sequence>MAYVFATEPRAPRASKAHPLLASLAAALTSHTERQARLAEIDALAALGDDDLRRRGLTRSGLASHVLSDRFCY</sequence>
<evidence type="ECO:0000313" key="1">
    <source>
        <dbReference type="EMBL" id="RLL71753.1"/>
    </source>
</evidence>
<name>A0A421BUC5_9RHOB</name>
<dbReference type="EMBL" id="RCHI01000003">
    <property type="protein sequence ID" value="RLL71753.1"/>
    <property type="molecule type" value="Genomic_DNA"/>
</dbReference>
<gene>
    <name evidence="1" type="ORF">DYS74_03840</name>
</gene>
<dbReference type="RefSeq" id="WP_121531112.1">
    <property type="nucleotide sequence ID" value="NZ_RCHI01000003.1"/>
</dbReference>
<comment type="caution">
    <text evidence="1">The sequence shown here is derived from an EMBL/GenBank/DDBJ whole genome shotgun (WGS) entry which is preliminary data.</text>
</comment>
<protein>
    <recommendedName>
        <fullName evidence="3">DUF1127 domain-containing protein</fullName>
    </recommendedName>
</protein>
<reference evidence="1 2" key="1">
    <citation type="submission" date="2018-10" db="EMBL/GenBank/DDBJ databases">
        <title>Rhodobacter sp . BO-81.</title>
        <authorList>
            <person name="Im W.T."/>
        </authorList>
    </citation>
    <scope>NUCLEOTIDE SEQUENCE [LARGE SCALE GENOMIC DNA]</scope>
    <source>
        <strain evidence="1 2">BO-81</strain>
    </source>
</reference>
<dbReference type="Proteomes" id="UP000279673">
    <property type="component" value="Unassembled WGS sequence"/>
</dbReference>
<keyword evidence="2" id="KW-1185">Reference proteome</keyword>
<dbReference type="AlphaFoldDB" id="A0A421BUC5"/>
<evidence type="ECO:0000313" key="2">
    <source>
        <dbReference type="Proteomes" id="UP000279673"/>
    </source>
</evidence>
<evidence type="ECO:0008006" key="3">
    <source>
        <dbReference type="Google" id="ProtNLM"/>
    </source>
</evidence>